<organism evidence="1">
    <name type="scientific">Aegilops tauschii</name>
    <name type="common">Tausch's goatgrass</name>
    <name type="synonym">Aegilops squarrosa</name>
    <dbReference type="NCBI Taxonomy" id="37682"/>
    <lineage>
        <taxon>Eukaryota</taxon>
        <taxon>Viridiplantae</taxon>
        <taxon>Streptophyta</taxon>
        <taxon>Embryophyta</taxon>
        <taxon>Tracheophyta</taxon>
        <taxon>Spermatophyta</taxon>
        <taxon>Magnoliopsida</taxon>
        <taxon>Liliopsida</taxon>
        <taxon>Poales</taxon>
        <taxon>Poaceae</taxon>
        <taxon>BOP clade</taxon>
        <taxon>Pooideae</taxon>
        <taxon>Triticodae</taxon>
        <taxon>Triticeae</taxon>
        <taxon>Triticinae</taxon>
        <taxon>Aegilops</taxon>
    </lineage>
</organism>
<protein>
    <recommendedName>
        <fullName evidence="2">GPI inositol-deacylase</fullName>
    </recommendedName>
</protein>
<sequence length="532" mass="58958">MALTLSFSVSLGLLPVLLSLRTTGCGIKNIGDQIEADKNNLCKLRCFPPVALAWDSVSGIHIIPNIYSETVVVDSSPATWDSHQGAEKTTVLVLADPHCSYKVSLRASLGAATSRFFLLYSSEILGFMIAITLFGLMRQSLAWECDSSVPSILSAIETNLKPKPLMFLCFTPILLFLAFLFFTTQQNPRFGTFLFVTVVCYIVANGFTILVTLSSKLILYVAAILHVFAKRRNKQLASVMRSVYALHILHPEKLVSTKENLIVKLVSLAVYHYGVSEATGNLGRTVLILHLFASSSLSRSHFSLSSNWSWSVTSFTFLPCPFSPLQPQNKMVEIVDRWPTSYFLGASFRNIAQKKDLYKSKMDNNPILQSKSKPDGLEQLLPMDDSPTAAKSFTDSQLEVFDCRHGIMILHLLATLMFVPSLIAWIQRIGVGQRFPWFVDSALCVGVILHGLLGSQPTASFISFKLPGRRGREVGMSFLYLIGGFYSFISSMALAPYRALYAMAIIGFICFASRILETRGKKSLAEISRYSV</sequence>
<accession>M8CDM7</accession>
<dbReference type="EnsemblPlants" id="EMT25232">
    <property type="protein sequence ID" value="EMT25232"/>
    <property type="gene ID" value="F775_05788"/>
</dbReference>
<evidence type="ECO:0008006" key="2">
    <source>
        <dbReference type="Google" id="ProtNLM"/>
    </source>
</evidence>
<evidence type="ECO:0000313" key="1">
    <source>
        <dbReference type="EnsemblPlants" id="EMT25232"/>
    </source>
</evidence>
<reference evidence="1" key="1">
    <citation type="submission" date="2015-06" db="UniProtKB">
        <authorList>
            <consortium name="EnsemblPlants"/>
        </authorList>
    </citation>
    <scope>IDENTIFICATION</scope>
</reference>
<dbReference type="PANTHER" id="PTHR47346:SF1">
    <property type="entry name" value="GPI INOSITOL-DEACYLASE"/>
    <property type="match status" value="1"/>
</dbReference>
<proteinExistence type="predicted"/>
<dbReference type="ExpressionAtlas" id="M8CDM7">
    <property type="expression patterns" value="baseline"/>
</dbReference>
<dbReference type="PANTHER" id="PTHR47346">
    <property type="entry name" value="HYDROLASES, ACTING ON ESTER BOND"/>
    <property type="match status" value="1"/>
</dbReference>
<name>M8CDM7_AEGTA</name>
<dbReference type="AlphaFoldDB" id="M8CDM7"/>